<protein>
    <submittedName>
        <fullName evidence="1">Uncharacterized protein</fullName>
    </submittedName>
</protein>
<name>A0ABW9SKT4_9BURK</name>
<comment type="caution">
    <text evidence="1">The sequence shown here is derived from an EMBL/GenBank/DDBJ whole genome shotgun (WGS) entry which is preliminary data.</text>
</comment>
<evidence type="ECO:0000313" key="1">
    <source>
        <dbReference type="EMBL" id="MTW32647.1"/>
    </source>
</evidence>
<reference evidence="1 2" key="1">
    <citation type="submission" date="2019-11" db="EMBL/GenBank/DDBJ databases">
        <title>Type strains purchased from KCTC, JCM and DSMZ.</title>
        <authorList>
            <person name="Lu H."/>
        </authorList>
    </citation>
    <scope>NUCLEOTIDE SEQUENCE [LARGE SCALE GENOMIC DNA]</scope>
    <source>
        <strain evidence="1 2">DSM 103461</strain>
    </source>
</reference>
<keyword evidence="2" id="KW-1185">Reference proteome</keyword>
<sequence length="79" mass="8806">MDKILYKGWYILPTALPTTDGQWTASCDLARVEADGPEVFEGVTLQFVRPRELDAINAACDEARRQVDNILADPLTRLA</sequence>
<dbReference type="Proteomes" id="UP000735592">
    <property type="component" value="Unassembled WGS sequence"/>
</dbReference>
<evidence type="ECO:0000313" key="2">
    <source>
        <dbReference type="Proteomes" id="UP000735592"/>
    </source>
</evidence>
<gene>
    <name evidence="1" type="ORF">GM655_07400</name>
</gene>
<dbReference type="RefSeq" id="WP_155433885.1">
    <property type="nucleotide sequence ID" value="NZ_JAYRJW010000007.1"/>
</dbReference>
<organism evidence="1 2">
    <name type="scientific">Pseudoduganella danionis</name>
    <dbReference type="NCBI Taxonomy" id="1890295"/>
    <lineage>
        <taxon>Bacteria</taxon>
        <taxon>Pseudomonadati</taxon>
        <taxon>Pseudomonadota</taxon>
        <taxon>Betaproteobacteria</taxon>
        <taxon>Burkholderiales</taxon>
        <taxon>Oxalobacteraceae</taxon>
        <taxon>Telluria group</taxon>
        <taxon>Pseudoduganella</taxon>
    </lineage>
</organism>
<proteinExistence type="predicted"/>
<accession>A0ABW9SKT4</accession>
<dbReference type="EMBL" id="WNKW01000001">
    <property type="protein sequence ID" value="MTW32647.1"/>
    <property type="molecule type" value="Genomic_DNA"/>
</dbReference>